<keyword evidence="2" id="KW-1185">Reference proteome</keyword>
<accession>C4G9F5</accession>
<evidence type="ECO:0008006" key="3">
    <source>
        <dbReference type="Google" id="ProtNLM"/>
    </source>
</evidence>
<evidence type="ECO:0000313" key="1">
    <source>
        <dbReference type="EMBL" id="EEP29252.1"/>
    </source>
</evidence>
<organism evidence="1 2">
    <name type="scientific">Shuttleworthella satelles DSM 14600</name>
    <dbReference type="NCBI Taxonomy" id="626523"/>
    <lineage>
        <taxon>Bacteria</taxon>
        <taxon>Bacillati</taxon>
        <taxon>Bacillota</taxon>
        <taxon>Clostridia</taxon>
        <taxon>Lachnospirales</taxon>
        <taxon>Lachnospiraceae</taxon>
        <taxon>Shuttleworthella</taxon>
    </lineage>
</organism>
<dbReference type="eggNOG" id="ENOG5033FCH">
    <property type="taxonomic scope" value="Bacteria"/>
</dbReference>
<dbReference type="EMBL" id="ACIP02000001">
    <property type="protein sequence ID" value="EEP29252.1"/>
    <property type="molecule type" value="Genomic_DNA"/>
</dbReference>
<name>C4G9F5_9FIRM</name>
<dbReference type="STRING" id="626523.GCWU000342_00608"/>
<dbReference type="Proteomes" id="UP000003494">
    <property type="component" value="Unassembled WGS sequence"/>
</dbReference>
<gene>
    <name evidence="1" type="ORF">GCWU000342_00608</name>
</gene>
<evidence type="ECO:0000313" key="2">
    <source>
        <dbReference type="Proteomes" id="UP000003494"/>
    </source>
</evidence>
<comment type="caution">
    <text evidence="1">The sequence shown here is derived from an EMBL/GenBank/DDBJ whole genome shotgun (WGS) entry which is preliminary data.</text>
</comment>
<protein>
    <recommendedName>
        <fullName evidence="3">Transglycosylase SLT domain-containing protein</fullName>
    </recommendedName>
</protein>
<sequence>MAPAFVRTDSSTGLCQIFAATAIKACNYAISIGLIHERSYDQNNWHDLYEVWKKLHNDGEYNLSKCALVLMHSAYLVGLSADYYNYGAAETKAVLARYNGTNEKAREYGERNYGLYQIFEKYNALER</sequence>
<proteinExistence type="predicted"/>
<dbReference type="AlphaFoldDB" id="C4G9F5"/>
<reference evidence="1" key="1">
    <citation type="submission" date="2009-04" db="EMBL/GenBank/DDBJ databases">
        <authorList>
            <person name="Weinstock G."/>
            <person name="Sodergren E."/>
            <person name="Clifton S."/>
            <person name="Fulton L."/>
            <person name="Fulton B."/>
            <person name="Courtney L."/>
            <person name="Fronick C."/>
            <person name="Harrison M."/>
            <person name="Strong C."/>
            <person name="Farmer C."/>
            <person name="Delahaunty K."/>
            <person name="Markovic C."/>
            <person name="Hall O."/>
            <person name="Minx P."/>
            <person name="Tomlinson C."/>
            <person name="Mitreva M."/>
            <person name="Nelson J."/>
            <person name="Hou S."/>
            <person name="Wollam A."/>
            <person name="Pepin K.H."/>
            <person name="Johnson M."/>
            <person name="Bhonagiri V."/>
            <person name="Nash W.E."/>
            <person name="Warren W."/>
            <person name="Chinwalla A."/>
            <person name="Mardis E.R."/>
            <person name="Wilson R.K."/>
        </authorList>
    </citation>
    <scope>NUCLEOTIDE SEQUENCE [LARGE SCALE GENOMIC DNA]</scope>
    <source>
        <strain evidence="1">DSM 14600</strain>
    </source>
</reference>
<dbReference type="HOGENOM" id="CLU_1969042_0_0_9"/>